<dbReference type="InterPro" id="IPR015422">
    <property type="entry name" value="PyrdxlP-dep_Trfase_small"/>
</dbReference>
<evidence type="ECO:0000256" key="2">
    <source>
        <dbReference type="ARBA" id="ARBA00009533"/>
    </source>
</evidence>
<reference evidence="9 10" key="1">
    <citation type="submission" date="2017-09" db="EMBL/GenBank/DDBJ databases">
        <title>Genome sequences of Natrinema ejinorence JCM 13890T.</title>
        <authorList>
            <person name="Roh S.W."/>
            <person name="Kim Y.B."/>
            <person name="Kim J.Y."/>
        </authorList>
    </citation>
    <scope>NUCLEOTIDE SEQUENCE [LARGE SCALE GENOMIC DNA]</scope>
    <source>
        <strain evidence="9 10">JCM 13890</strain>
    </source>
</reference>
<dbReference type="GO" id="GO:0005737">
    <property type="term" value="C:cytoplasm"/>
    <property type="evidence" value="ECO:0007669"/>
    <property type="project" value="TreeGrafter"/>
</dbReference>
<dbReference type="GO" id="GO:0019752">
    <property type="term" value="P:carboxylic acid metabolic process"/>
    <property type="evidence" value="ECO:0007669"/>
    <property type="project" value="InterPro"/>
</dbReference>
<evidence type="ECO:0000256" key="8">
    <source>
        <dbReference type="SAM" id="MobiDB-lite"/>
    </source>
</evidence>
<evidence type="ECO:0000256" key="6">
    <source>
        <dbReference type="PIRSR" id="PIRSR602129-50"/>
    </source>
</evidence>
<dbReference type="Proteomes" id="UP000219689">
    <property type="component" value="Unassembled WGS sequence"/>
</dbReference>
<dbReference type="InterPro" id="IPR021115">
    <property type="entry name" value="Pyridoxal-P_BS"/>
</dbReference>
<dbReference type="GO" id="GO:0016831">
    <property type="term" value="F:carboxy-lyase activity"/>
    <property type="evidence" value="ECO:0007669"/>
    <property type="project" value="UniProtKB-KW"/>
</dbReference>
<dbReference type="GO" id="GO:0008483">
    <property type="term" value="F:transaminase activity"/>
    <property type="evidence" value="ECO:0007669"/>
    <property type="project" value="UniProtKB-KW"/>
</dbReference>
<comment type="caution">
    <text evidence="9">The sequence shown here is derived from an EMBL/GenBank/DDBJ whole genome shotgun (WGS) entry which is preliminary data.</text>
</comment>
<dbReference type="EMBL" id="NXNI01000002">
    <property type="protein sequence ID" value="PCR88783.1"/>
    <property type="molecule type" value="Genomic_DNA"/>
</dbReference>
<evidence type="ECO:0000256" key="4">
    <source>
        <dbReference type="ARBA" id="ARBA00022898"/>
    </source>
</evidence>
<dbReference type="Pfam" id="PF00282">
    <property type="entry name" value="Pyridoxal_deC"/>
    <property type="match status" value="1"/>
</dbReference>
<evidence type="ECO:0000256" key="3">
    <source>
        <dbReference type="ARBA" id="ARBA00022793"/>
    </source>
</evidence>
<keyword evidence="9" id="KW-0808">Transferase</keyword>
<dbReference type="OrthoDB" id="56891at2157"/>
<feature type="compositionally biased region" description="Basic and acidic residues" evidence="8">
    <location>
        <begin position="1"/>
        <end position="14"/>
    </location>
</feature>
<dbReference type="GO" id="GO:0030170">
    <property type="term" value="F:pyridoxal phosphate binding"/>
    <property type="evidence" value="ECO:0007669"/>
    <property type="project" value="InterPro"/>
</dbReference>
<sequence>MNGEKSLDGEERLDQPPLDDAFLGSDAGSAAYAAATDAATRAVVTATNRATPYSGADPDALRDRFADRRVLPESGQPVEETLAEVTDDVLSDVVGVFDPGCVAHLQCPPTIPGLAAEVLVAGTNQSMDSFDQAPAPSVCEERVVSELCDLVAFPAGADGVFTSGGTQSNFQGLLLARAWFCRDRFDRDVQAEGLPSRADDLRVVTSEAAHFTAAQAAAQLGLGEDCVVEVPTDDSYRMDLDALDSTIADLRADGTRPFALFGTAGTTDHGAVDPLSELARRATEHDLWFHVDAAYGGALLLSDRERATLDGIAQADSVAVDFHKLFYQPISCGAFLLRNGSRFRLQDRNAAYLNPETDDESGIPNLVGKSLQTTRRFDALKPYVTFRTLGRERLADWVEYVVDLATATSADVRDHPDLELVCEPQLSTVLFRYRPDEGDPDEINPAIRGRLLRDGRAVIARTEVDGEATLKFTLLNPRATRSSLRGLLESVVEYGTEIERERST</sequence>
<keyword evidence="5 7" id="KW-0456">Lyase</keyword>
<feature type="region of interest" description="Disordered" evidence="8">
    <location>
        <begin position="1"/>
        <end position="24"/>
    </location>
</feature>
<evidence type="ECO:0000256" key="7">
    <source>
        <dbReference type="RuleBase" id="RU000382"/>
    </source>
</evidence>
<gene>
    <name evidence="9" type="ORF">CP557_20045</name>
</gene>
<proteinExistence type="inferred from homology"/>
<dbReference type="InterPro" id="IPR015421">
    <property type="entry name" value="PyrdxlP-dep_Trfase_major"/>
</dbReference>
<evidence type="ECO:0000313" key="9">
    <source>
        <dbReference type="EMBL" id="PCR88783.1"/>
    </source>
</evidence>
<dbReference type="RefSeq" id="WP_097381802.1">
    <property type="nucleotide sequence ID" value="NZ_NXNI01000002.1"/>
</dbReference>
<protein>
    <submittedName>
        <fullName evidence="9">Aspartate aminotransferase family protein</fullName>
    </submittedName>
</protein>
<evidence type="ECO:0000313" key="10">
    <source>
        <dbReference type="Proteomes" id="UP000219689"/>
    </source>
</evidence>
<comment type="similarity">
    <text evidence="2 7">Belongs to the group II decarboxylase family.</text>
</comment>
<dbReference type="Gene3D" id="3.40.640.10">
    <property type="entry name" value="Type I PLP-dependent aspartate aminotransferase-like (Major domain)"/>
    <property type="match status" value="1"/>
</dbReference>
<dbReference type="AlphaFoldDB" id="A0A2A5QPW0"/>
<keyword evidence="3" id="KW-0210">Decarboxylase</keyword>
<keyword evidence="4 6" id="KW-0663">Pyridoxal phosphate</keyword>
<organism evidence="9 10">
    <name type="scientific">Natrinema ejinorense</name>
    <dbReference type="NCBI Taxonomy" id="373386"/>
    <lineage>
        <taxon>Archaea</taxon>
        <taxon>Methanobacteriati</taxon>
        <taxon>Methanobacteriota</taxon>
        <taxon>Stenosarchaea group</taxon>
        <taxon>Halobacteria</taxon>
        <taxon>Halobacteriales</taxon>
        <taxon>Natrialbaceae</taxon>
        <taxon>Natrinema</taxon>
    </lineage>
</organism>
<keyword evidence="9" id="KW-0032">Aminotransferase</keyword>
<dbReference type="PANTHER" id="PTHR45677:SF8">
    <property type="entry name" value="CYSTEINE SULFINIC ACID DECARBOXYLASE"/>
    <property type="match status" value="1"/>
</dbReference>
<dbReference type="PROSITE" id="PS00392">
    <property type="entry name" value="DDC_GAD_HDC_YDC"/>
    <property type="match status" value="1"/>
</dbReference>
<name>A0A2A5QPW0_9EURY</name>
<keyword evidence="10" id="KW-1185">Reference proteome</keyword>
<dbReference type="Gene3D" id="3.90.1150.10">
    <property type="entry name" value="Aspartate Aminotransferase, domain 1"/>
    <property type="match status" value="1"/>
</dbReference>
<dbReference type="InterPro" id="IPR002129">
    <property type="entry name" value="PyrdxlP-dep_de-COase"/>
</dbReference>
<feature type="modified residue" description="N6-(pyridoxal phosphate)lysine" evidence="6">
    <location>
        <position position="324"/>
    </location>
</feature>
<evidence type="ECO:0000256" key="5">
    <source>
        <dbReference type="ARBA" id="ARBA00023239"/>
    </source>
</evidence>
<dbReference type="InterPro" id="IPR015424">
    <property type="entry name" value="PyrdxlP-dep_Trfase"/>
</dbReference>
<dbReference type="SUPFAM" id="SSF53383">
    <property type="entry name" value="PLP-dependent transferases"/>
    <property type="match status" value="1"/>
</dbReference>
<evidence type="ECO:0000256" key="1">
    <source>
        <dbReference type="ARBA" id="ARBA00001933"/>
    </source>
</evidence>
<accession>A0A2A5QPW0</accession>
<comment type="cofactor">
    <cofactor evidence="1 6 7">
        <name>pyridoxal 5'-phosphate</name>
        <dbReference type="ChEBI" id="CHEBI:597326"/>
    </cofactor>
</comment>
<dbReference type="PANTHER" id="PTHR45677">
    <property type="entry name" value="GLUTAMATE DECARBOXYLASE-RELATED"/>
    <property type="match status" value="1"/>
</dbReference>